<evidence type="ECO:0000313" key="2">
    <source>
        <dbReference type="EMBL" id="MFB9783913.1"/>
    </source>
</evidence>
<keyword evidence="3" id="KW-1185">Reference proteome</keyword>
<dbReference type="Proteomes" id="UP001589587">
    <property type="component" value="Unassembled WGS sequence"/>
</dbReference>
<dbReference type="EMBL" id="JBHMAS010000080">
    <property type="protein sequence ID" value="MFB9783913.1"/>
    <property type="molecule type" value="Genomic_DNA"/>
</dbReference>
<protein>
    <recommendedName>
        <fullName evidence="4">Protein NO VEIN C-terminal domain-containing protein</fullName>
    </recommendedName>
</protein>
<evidence type="ECO:0000256" key="1">
    <source>
        <dbReference type="SAM" id="MobiDB-lite"/>
    </source>
</evidence>
<proteinExistence type="predicted"/>
<sequence>MTRSPALPVHIGYAAPSEQPDTPARKHSATGDDTDQQTPISAAAIDWDQLDVEPRWLGQESADCVAAIDPHIFDRSGGADEFRRFSAGANERDEPALVISMLGTASRAEPVKSLFQGSDISFLLPDARATIGGGRLPAGAWPTLAPGLNIADRDLGLRLLNRPATAPWWSLELRDTALESPTGAQTPSPPRGSFEPILIDALGNPVVAAWAPADGSMRWYVIPDAVDWTQIIDWLVQQAIPHFAPMAARRYRIAGSVAPEWQTPREIAAQAALADMEKRHEEECARLLAELEEARETATSMRDGLLYGSGTELEEAVARVFEDAHLEILNLDETGKGTWSADLLVHDQGRRYLVEVKSEGGRAKEALVGDLKKHLATWAGERPSESVNGGTLIVNHERKTDPSDRSRQVYTRPEFVNSLDVRVVSTLDLFDWWKLSNWSAIRAAVLGETPKLRVEGTSRLDMEADAGSREFPRRNWFRTHFRKNEG</sequence>
<evidence type="ECO:0008006" key="4">
    <source>
        <dbReference type="Google" id="ProtNLM"/>
    </source>
</evidence>
<comment type="caution">
    <text evidence="2">The sequence shown here is derived from an EMBL/GenBank/DDBJ whole genome shotgun (WGS) entry which is preliminary data.</text>
</comment>
<reference evidence="2 3" key="1">
    <citation type="submission" date="2024-09" db="EMBL/GenBank/DDBJ databases">
        <authorList>
            <person name="Sun Q."/>
            <person name="Mori K."/>
        </authorList>
    </citation>
    <scope>NUCLEOTIDE SEQUENCE [LARGE SCALE GENOMIC DNA]</scope>
    <source>
        <strain evidence="2 3">JCM 11411</strain>
    </source>
</reference>
<dbReference type="RefSeq" id="WP_378376432.1">
    <property type="nucleotide sequence ID" value="NZ_JBHMAS010000080.1"/>
</dbReference>
<organism evidence="2 3">
    <name type="scientific">Rhodococcus baikonurensis</name>
    <dbReference type="NCBI Taxonomy" id="172041"/>
    <lineage>
        <taxon>Bacteria</taxon>
        <taxon>Bacillati</taxon>
        <taxon>Actinomycetota</taxon>
        <taxon>Actinomycetes</taxon>
        <taxon>Mycobacteriales</taxon>
        <taxon>Nocardiaceae</taxon>
        <taxon>Rhodococcus</taxon>
        <taxon>Rhodococcus erythropolis group</taxon>
    </lineage>
</organism>
<feature type="region of interest" description="Disordered" evidence="1">
    <location>
        <begin position="1"/>
        <end position="38"/>
    </location>
</feature>
<evidence type="ECO:0000313" key="3">
    <source>
        <dbReference type="Proteomes" id="UP001589587"/>
    </source>
</evidence>
<gene>
    <name evidence="2" type="ORF">ACFFQ6_29870</name>
</gene>
<name>A0ABV5XN45_9NOCA</name>
<accession>A0ABV5XN45</accession>